<gene>
    <name evidence="1" type="ORF">LCGC14_0696310</name>
</gene>
<dbReference type="EMBL" id="LAZR01001469">
    <property type="protein sequence ID" value="KKN44104.1"/>
    <property type="molecule type" value="Genomic_DNA"/>
</dbReference>
<organism evidence="1">
    <name type="scientific">marine sediment metagenome</name>
    <dbReference type="NCBI Taxonomy" id="412755"/>
    <lineage>
        <taxon>unclassified sequences</taxon>
        <taxon>metagenomes</taxon>
        <taxon>ecological metagenomes</taxon>
    </lineage>
</organism>
<dbReference type="AlphaFoldDB" id="A0A0F9QNU1"/>
<proteinExistence type="predicted"/>
<name>A0A0F9QNU1_9ZZZZ</name>
<accession>A0A0F9QNU1</accession>
<evidence type="ECO:0000313" key="1">
    <source>
        <dbReference type="EMBL" id="KKN44104.1"/>
    </source>
</evidence>
<comment type="caution">
    <text evidence="1">The sequence shown here is derived from an EMBL/GenBank/DDBJ whole genome shotgun (WGS) entry which is preliminary data.</text>
</comment>
<sequence>MSSRSVLLGGDITVHWQAENNRKQVRWTGAPFGRRTLNEIYSALQGVIDDNAQMDDLTPIKADTPSIYRTQNSYFFDDETVEHLQGGSLFSEKWKDGTTEHVLIIGADFGTAFSDHDIGRTIVGGTTTDQATLLDFNAQRGLLWVRPTDPAATGDEFDDPTEAYTIQDDAVSHAWQVDDTPTDNAFVDMTTEINEATDDDVVMYPAVDAAGDYFAFGFSQEFSKIVVDSASATARVGGSVAFEYWNGTAWVAVSGLSDATTGFTVLADGQDITWTAPQDWVERTLSTSASLYWIRVLEATLFTTPPQISQAFISGQGAGNFQEHGRHGGASASGESAWVGLTTVLLGDTRDSRVQIFQANHDQAENFVDETRVVATKGTEEWWPERDNIDILLKVKEADAIFGPDPDNLTNAVATFTSRQYSKTWGLFIQRSLATTGGNAQIPLSADDDLNNISGFRNLVWDNGTTAETLVDEELLFSVGTTASGNVIAGVRFNDDDGLFIDDTTDLNSIGGGGDVPLSLTPSEINDAFYFGMDKQFSMIMMDVDTAGTGSPVVAWEYWNGSTWVAVSGLIDDTSAFQTAPARQLVSWTVPSDWIPTTISNQPVVRPLFYVRVRITTVYTIEPILETAWIGGDDQLVGRVADTAIVTPGGAAGNADYYLLGDLADFSDNDVAVALTSRKIFDIAGAPTNVGPASLGVASDPSFGQTTEDINNGNGARPYSVRLDPNSTSLATLYERWKFITRRGSAIAFLHQDGEEYVGTELQIEYTSQAGGNFLEGDRVFDQATEAIGVIVADHDDGPNGDLILNNVRGTFVAGNVVSDSPDAVHSPIIGLALQVDASPLTFTDQTAAAQSAATGDTELFPTISATGDYGVFGSTKPFALIRLDNTVGTQGVGGVVAWEYWNGTAWTDLETGHNFVDGSSDMTNATGVVTVTFSPPVEWEPNTLALGTQTFGPFYNIRARLTTAYSTEPIHDQITLEDFVTATIGSIRSITPITASPLGTFAGGTFFGAPGIALTAANLVGADVQAYQLIDDDGIVQIPPNAQAVSIGNLISGDAVAVFRRTGTVINKIQLTLTTGNNQGDSTLVMNATIPSDNPTNANSKVRVVSVSGDEQRYRYDSYATDTFTLSPASTGVSDGGNSSATRLHDTTGSFSTDEVEVGDMVRNGTTGAVIRVTNVISDAEIDTDALPGGDSWSGDSYSVNTLVQNYSSGDNAYVPFLERVADATSETNQFIYTGDLDVRVVARNAGIILPFTVDTTVVNTGLSQDVIRTPDDIFT</sequence>
<protein>
    <submittedName>
        <fullName evidence="1">Uncharacterized protein</fullName>
    </submittedName>
</protein>
<reference evidence="1" key="1">
    <citation type="journal article" date="2015" name="Nature">
        <title>Complex archaea that bridge the gap between prokaryotes and eukaryotes.</title>
        <authorList>
            <person name="Spang A."/>
            <person name="Saw J.H."/>
            <person name="Jorgensen S.L."/>
            <person name="Zaremba-Niedzwiedzka K."/>
            <person name="Martijn J."/>
            <person name="Lind A.E."/>
            <person name="van Eijk R."/>
            <person name="Schleper C."/>
            <person name="Guy L."/>
            <person name="Ettema T.J."/>
        </authorList>
    </citation>
    <scope>NUCLEOTIDE SEQUENCE</scope>
</reference>